<evidence type="ECO:0000256" key="1">
    <source>
        <dbReference type="SAM" id="MobiDB-lite"/>
    </source>
</evidence>
<feature type="region of interest" description="Disordered" evidence="1">
    <location>
        <begin position="1"/>
        <end position="38"/>
    </location>
</feature>
<organism evidence="2 3">
    <name type="scientific">Fasciolopsis buskii</name>
    <dbReference type="NCBI Taxonomy" id="27845"/>
    <lineage>
        <taxon>Eukaryota</taxon>
        <taxon>Metazoa</taxon>
        <taxon>Spiralia</taxon>
        <taxon>Lophotrochozoa</taxon>
        <taxon>Platyhelminthes</taxon>
        <taxon>Trematoda</taxon>
        <taxon>Digenea</taxon>
        <taxon>Plagiorchiida</taxon>
        <taxon>Echinostomata</taxon>
        <taxon>Echinostomatoidea</taxon>
        <taxon>Fasciolidae</taxon>
        <taxon>Fasciolopsis</taxon>
    </lineage>
</organism>
<feature type="region of interest" description="Disordered" evidence="1">
    <location>
        <begin position="209"/>
        <end position="235"/>
    </location>
</feature>
<sequence>MTRASLRRRINKAKAQKCSLPSKSRQVQNLNSEPKKSMTFTDEDGFQLVLTKKERALMKKAQMDECCEDLHDQVANGDADVINITMDCDDTTSAKHSDDGLDAQSTVSKSWVRRQLKQIHAGGVSRPSCKKRQRDMFRRVLLHTHLQLYSQPNARGQCKIHNESVTPDTACIGSANKVGVADDENQTANRMQLVGHWAQFNSSNAAKIGRVKKRSNKRKTAENKGDMQEEKKMTVKSETVIPFRTQATATYVSELMFDPQ</sequence>
<reference evidence="2" key="1">
    <citation type="submission" date="2019-05" db="EMBL/GenBank/DDBJ databases">
        <title>Annotation for the trematode Fasciolopsis buski.</title>
        <authorList>
            <person name="Choi Y.-J."/>
        </authorList>
    </citation>
    <scope>NUCLEOTIDE SEQUENCE</scope>
    <source>
        <strain evidence="2">HT</strain>
        <tissue evidence="2">Whole worm</tissue>
    </source>
</reference>
<gene>
    <name evidence="2" type="ORF">FBUS_00813</name>
</gene>
<comment type="caution">
    <text evidence="2">The sequence shown here is derived from an EMBL/GenBank/DDBJ whole genome shotgun (WGS) entry which is preliminary data.</text>
</comment>
<name>A0A8E0RQT7_9TREM</name>
<dbReference type="Proteomes" id="UP000728185">
    <property type="component" value="Unassembled WGS sequence"/>
</dbReference>
<evidence type="ECO:0000313" key="2">
    <source>
        <dbReference type="EMBL" id="KAA0190242.1"/>
    </source>
</evidence>
<keyword evidence="3" id="KW-1185">Reference proteome</keyword>
<protein>
    <submittedName>
        <fullName evidence="2">Uncharacterized protein</fullName>
    </submittedName>
</protein>
<feature type="compositionally biased region" description="Basic residues" evidence="1">
    <location>
        <begin position="1"/>
        <end position="15"/>
    </location>
</feature>
<dbReference type="OrthoDB" id="6264375at2759"/>
<dbReference type="EMBL" id="LUCM01007265">
    <property type="protein sequence ID" value="KAA0190242.1"/>
    <property type="molecule type" value="Genomic_DNA"/>
</dbReference>
<feature type="compositionally biased region" description="Polar residues" evidence="1">
    <location>
        <begin position="19"/>
        <end position="32"/>
    </location>
</feature>
<feature type="compositionally biased region" description="Basic residues" evidence="1">
    <location>
        <begin position="209"/>
        <end position="218"/>
    </location>
</feature>
<dbReference type="AlphaFoldDB" id="A0A8E0RQT7"/>
<feature type="compositionally biased region" description="Basic and acidic residues" evidence="1">
    <location>
        <begin position="219"/>
        <end position="235"/>
    </location>
</feature>
<evidence type="ECO:0000313" key="3">
    <source>
        <dbReference type="Proteomes" id="UP000728185"/>
    </source>
</evidence>
<proteinExistence type="predicted"/>
<accession>A0A8E0RQT7</accession>